<dbReference type="InterPro" id="IPR003339">
    <property type="entry name" value="ABC/ECF_trnsptr_transmembrane"/>
</dbReference>
<dbReference type="CDD" id="cd16914">
    <property type="entry name" value="EcfT"/>
    <property type="match status" value="1"/>
</dbReference>
<keyword evidence="3 6" id="KW-0812">Transmembrane</keyword>
<evidence type="ECO:0000256" key="5">
    <source>
        <dbReference type="ARBA" id="ARBA00023136"/>
    </source>
</evidence>
<feature type="transmembrane region" description="Helical" evidence="6">
    <location>
        <begin position="27"/>
        <end position="60"/>
    </location>
</feature>
<evidence type="ECO:0000256" key="3">
    <source>
        <dbReference type="ARBA" id="ARBA00022692"/>
    </source>
</evidence>
<keyword evidence="2" id="KW-1003">Cell membrane</keyword>
<evidence type="ECO:0000256" key="2">
    <source>
        <dbReference type="ARBA" id="ARBA00022475"/>
    </source>
</evidence>
<comment type="caution">
    <text evidence="7">The sequence shown here is derived from an EMBL/GenBank/DDBJ whole genome shotgun (WGS) entry which is preliminary data.</text>
</comment>
<dbReference type="GO" id="GO:0005886">
    <property type="term" value="C:plasma membrane"/>
    <property type="evidence" value="ECO:0007669"/>
    <property type="project" value="UniProtKB-ARBA"/>
</dbReference>
<dbReference type="PANTHER" id="PTHR34857:SF2">
    <property type="entry name" value="SLL0384 PROTEIN"/>
    <property type="match status" value="1"/>
</dbReference>
<reference evidence="7" key="1">
    <citation type="submission" date="2016-10" db="EMBL/GenBank/DDBJ databases">
        <title>Sequence of Gallionella enrichment culture.</title>
        <authorList>
            <person name="Poehlein A."/>
            <person name="Muehling M."/>
            <person name="Daniel R."/>
        </authorList>
    </citation>
    <scope>NUCLEOTIDE SEQUENCE</scope>
</reference>
<keyword evidence="5 6" id="KW-0472">Membrane</keyword>
<dbReference type="EMBL" id="MLJW01000935">
    <property type="protein sequence ID" value="OIQ81343.1"/>
    <property type="molecule type" value="Genomic_DNA"/>
</dbReference>
<feature type="transmembrane region" description="Helical" evidence="6">
    <location>
        <begin position="72"/>
        <end position="89"/>
    </location>
</feature>
<name>A0A1J5QN71_9ZZZZ</name>
<dbReference type="AlphaFoldDB" id="A0A1J5QN71"/>
<keyword evidence="4 6" id="KW-1133">Transmembrane helix</keyword>
<protein>
    <submittedName>
        <fullName evidence="7">Putative HMP/thiamine permease protein YkoC</fullName>
    </submittedName>
</protein>
<gene>
    <name evidence="7" type="primary">ykoC</name>
    <name evidence="7" type="ORF">GALL_368810</name>
</gene>
<evidence type="ECO:0000256" key="6">
    <source>
        <dbReference type="SAM" id="Phobius"/>
    </source>
</evidence>
<comment type="subcellular location">
    <subcellularLocation>
        <location evidence="1">Membrane</location>
        <topology evidence="1">Multi-pass membrane protein</topology>
    </subcellularLocation>
</comment>
<evidence type="ECO:0000313" key="7">
    <source>
        <dbReference type="EMBL" id="OIQ81343.1"/>
    </source>
</evidence>
<accession>A0A1J5QN71</accession>
<evidence type="ECO:0000256" key="1">
    <source>
        <dbReference type="ARBA" id="ARBA00004141"/>
    </source>
</evidence>
<dbReference type="PANTHER" id="PTHR34857">
    <property type="entry name" value="SLL0384 PROTEIN"/>
    <property type="match status" value="1"/>
</dbReference>
<feature type="transmembrane region" description="Helical" evidence="6">
    <location>
        <begin position="109"/>
        <end position="131"/>
    </location>
</feature>
<proteinExistence type="predicted"/>
<feature type="transmembrane region" description="Helical" evidence="6">
    <location>
        <begin position="241"/>
        <end position="266"/>
    </location>
</feature>
<sequence length="268" mass="27503">MTVLTLGADPDMRPDALVARANPVAKLAVALLVSLTLLLTVDVVTAGVALVLEAAVLPWCGLSPRGLLRRGWIVLAGAVPAGLVTTWLGVDSGEVLLALGPVTVTQGSLLAGCAIALRILSVGLPGVVLLATTDPTDLADALAQVARLPHRFVLAALAAMRLFALMGTEWESLGAARRARGIGDDGVVGRTRTAAGQVLALLVLVIRRGTRLAMAMEARGFGAPGTRTWARTSRLRRSDAGVVLGGVVIVTVATVAGMLAGTWHLALT</sequence>
<dbReference type="InterPro" id="IPR051611">
    <property type="entry name" value="ECF_transporter_component"/>
</dbReference>
<dbReference type="Pfam" id="PF02361">
    <property type="entry name" value="CbiQ"/>
    <property type="match status" value="1"/>
</dbReference>
<evidence type="ECO:0000256" key="4">
    <source>
        <dbReference type="ARBA" id="ARBA00022989"/>
    </source>
</evidence>
<organism evidence="7">
    <name type="scientific">mine drainage metagenome</name>
    <dbReference type="NCBI Taxonomy" id="410659"/>
    <lineage>
        <taxon>unclassified sequences</taxon>
        <taxon>metagenomes</taxon>
        <taxon>ecological metagenomes</taxon>
    </lineage>
</organism>